<feature type="transmembrane region" description="Helical" evidence="1">
    <location>
        <begin position="37"/>
        <end position="55"/>
    </location>
</feature>
<dbReference type="Proteomes" id="UP000266177">
    <property type="component" value="Unassembled WGS sequence"/>
</dbReference>
<sequence length="127" mass="14227">MSFSYLPWPLYVILLFGMGLYIIVFAMKGIRNYPRDFSIGLVLLATGCILIAINKTIESLNINNSKIWQIDLVAIPLGVVSIVFIFAGAYKGTKHDPEKHKVVRICIYSIIGTFVMMGILVILALYK</sequence>
<dbReference type="EMBL" id="QYZD01000024">
    <property type="protein sequence ID" value="RJG21451.1"/>
    <property type="molecule type" value="Genomic_DNA"/>
</dbReference>
<accession>A0A3A3GUT8</accession>
<name>A0A3A3GUT8_PANTH</name>
<comment type="caution">
    <text evidence="2">The sequence shown here is derived from an EMBL/GenBank/DDBJ whole genome shotgun (WGS) entry which is preliminary data.</text>
</comment>
<feature type="transmembrane region" description="Helical" evidence="1">
    <location>
        <begin position="102"/>
        <end position="126"/>
    </location>
</feature>
<feature type="transmembrane region" description="Helical" evidence="1">
    <location>
        <begin position="6"/>
        <end position="25"/>
    </location>
</feature>
<keyword evidence="1" id="KW-0472">Membrane</keyword>
<dbReference type="AlphaFoldDB" id="A0A3A3GUT8"/>
<evidence type="ECO:0000313" key="2">
    <source>
        <dbReference type="EMBL" id="RJG21451.1"/>
    </source>
</evidence>
<dbReference type="RefSeq" id="WP_119795525.1">
    <property type="nucleotide sequence ID" value="NZ_QYZD01000024.1"/>
</dbReference>
<gene>
    <name evidence="2" type="ORF">DQX05_21510</name>
</gene>
<feature type="transmembrane region" description="Helical" evidence="1">
    <location>
        <begin position="67"/>
        <end position="90"/>
    </location>
</feature>
<dbReference type="OrthoDB" id="2666566at2"/>
<keyword evidence="1" id="KW-1133">Transmembrane helix</keyword>
<reference evidence="2 3" key="1">
    <citation type="submission" date="2018-09" db="EMBL/GenBank/DDBJ databases">
        <title>Paenibacillus SK2017-BO5.</title>
        <authorList>
            <person name="Piskunova J.V."/>
            <person name="Dubiley S.A."/>
            <person name="Severinov K.V."/>
        </authorList>
    </citation>
    <scope>NUCLEOTIDE SEQUENCE [LARGE SCALE GENOMIC DNA]</scope>
    <source>
        <strain evidence="2 3">BO5</strain>
    </source>
</reference>
<evidence type="ECO:0000313" key="3">
    <source>
        <dbReference type="Proteomes" id="UP000266177"/>
    </source>
</evidence>
<proteinExistence type="predicted"/>
<keyword evidence="1" id="KW-0812">Transmembrane</keyword>
<evidence type="ECO:0000256" key="1">
    <source>
        <dbReference type="SAM" id="Phobius"/>
    </source>
</evidence>
<protein>
    <submittedName>
        <fullName evidence="2">Uncharacterized protein</fullName>
    </submittedName>
</protein>
<organism evidence="2 3">
    <name type="scientific">Paenibacillus thiaminolyticus</name>
    <name type="common">Bacillus thiaminolyticus</name>
    <dbReference type="NCBI Taxonomy" id="49283"/>
    <lineage>
        <taxon>Bacteria</taxon>
        <taxon>Bacillati</taxon>
        <taxon>Bacillota</taxon>
        <taxon>Bacilli</taxon>
        <taxon>Bacillales</taxon>
        <taxon>Paenibacillaceae</taxon>
        <taxon>Paenibacillus</taxon>
    </lineage>
</organism>